<evidence type="ECO:0000313" key="2">
    <source>
        <dbReference type="Proteomes" id="UP000253741"/>
    </source>
</evidence>
<reference evidence="1 2" key="1">
    <citation type="submission" date="2018-07" db="EMBL/GenBank/DDBJ databases">
        <title>Streptomyces species from bats.</title>
        <authorList>
            <person name="Dunlap C."/>
        </authorList>
    </citation>
    <scope>NUCLEOTIDE SEQUENCE [LARGE SCALE GENOMIC DNA]</scope>
    <source>
        <strain evidence="1 2">AC230</strain>
    </source>
</reference>
<protein>
    <recommendedName>
        <fullName evidence="3">Phage head morphogenesis domain-containing protein</fullName>
    </recommendedName>
</protein>
<gene>
    <name evidence="1" type="ORF">DVH02_11570</name>
</gene>
<proteinExistence type="predicted"/>
<name>A0A370BET5_9ACTN</name>
<sequence>MSRVATLLAIRIRKAATQADLADIDAWWARVSPQIRQEIQLGQSATAFLTRRYLREHAALQGVDLSPVIVSLPSDQIDISLRVSGPVAFKDGMTQTGSEVAAARSMSRELEGTVARLTLAGGRQTTMQTFRARPAVMGWRRVIRGKGCPFCLMLRGRGVVYSKGTVNFRTHNHCRCTAELVYRRAAEPPDVRRLQQQWQEATAGTSGTEAIAAWRSYVRENNL</sequence>
<evidence type="ECO:0000313" key="1">
    <source>
        <dbReference type="EMBL" id="RDG37955.1"/>
    </source>
</evidence>
<dbReference type="Proteomes" id="UP000253741">
    <property type="component" value="Unassembled WGS sequence"/>
</dbReference>
<dbReference type="InterPro" id="IPR057369">
    <property type="entry name" value="VG15"/>
</dbReference>
<dbReference type="Pfam" id="PF25310">
    <property type="entry name" value="VG15"/>
    <property type="match status" value="1"/>
</dbReference>
<dbReference type="AlphaFoldDB" id="A0A370BET5"/>
<dbReference type="EMBL" id="QQNA01000080">
    <property type="protein sequence ID" value="RDG37955.1"/>
    <property type="molecule type" value="Genomic_DNA"/>
</dbReference>
<organism evidence="1 2">
    <name type="scientific">Streptomyces corynorhini</name>
    <dbReference type="NCBI Taxonomy" id="2282652"/>
    <lineage>
        <taxon>Bacteria</taxon>
        <taxon>Bacillati</taxon>
        <taxon>Actinomycetota</taxon>
        <taxon>Actinomycetes</taxon>
        <taxon>Kitasatosporales</taxon>
        <taxon>Streptomycetaceae</taxon>
        <taxon>Streptomyces</taxon>
    </lineage>
</organism>
<comment type="caution">
    <text evidence="1">The sequence shown here is derived from an EMBL/GenBank/DDBJ whole genome shotgun (WGS) entry which is preliminary data.</text>
</comment>
<accession>A0A370BET5</accession>
<keyword evidence="2" id="KW-1185">Reference proteome</keyword>
<evidence type="ECO:0008006" key="3">
    <source>
        <dbReference type="Google" id="ProtNLM"/>
    </source>
</evidence>